<keyword evidence="2" id="KW-0285">Flavoprotein</keyword>
<evidence type="ECO:0000313" key="7">
    <source>
        <dbReference type="Proteomes" id="UP001144280"/>
    </source>
</evidence>
<evidence type="ECO:0000256" key="3">
    <source>
        <dbReference type="ARBA" id="ARBA00022827"/>
    </source>
</evidence>
<dbReference type="InterPro" id="IPR036188">
    <property type="entry name" value="FAD/NAD-bd_sf"/>
</dbReference>
<dbReference type="Gene3D" id="3.50.50.60">
    <property type="entry name" value="FAD/NAD(P)-binding domain"/>
    <property type="match status" value="1"/>
</dbReference>
<feature type="compositionally biased region" description="Basic and acidic residues" evidence="4">
    <location>
        <begin position="418"/>
        <end position="428"/>
    </location>
</feature>
<reference evidence="6" key="1">
    <citation type="submission" date="2022-12" db="EMBL/GenBank/DDBJ databases">
        <title>New Phytohabitans aurantiacus sp. RD004123 nov., an actinomycete isolated from soil.</title>
        <authorList>
            <person name="Triningsih D.W."/>
            <person name="Harunari E."/>
            <person name="Igarashi Y."/>
        </authorList>
    </citation>
    <scope>NUCLEOTIDE SEQUENCE</scope>
    <source>
        <strain evidence="6">RD004123</strain>
    </source>
</reference>
<comment type="caution">
    <text evidence="6">The sequence shown here is derived from an EMBL/GenBank/DDBJ whole genome shotgun (WGS) entry which is preliminary data.</text>
</comment>
<dbReference type="InterPro" id="IPR050641">
    <property type="entry name" value="RIFMO-like"/>
</dbReference>
<dbReference type="Gene3D" id="3.30.70.2450">
    <property type="match status" value="1"/>
</dbReference>
<dbReference type="InterPro" id="IPR002938">
    <property type="entry name" value="FAD-bd"/>
</dbReference>
<gene>
    <name evidence="6" type="ORF">Pa4123_06630</name>
</gene>
<feature type="region of interest" description="Disordered" evidence="4">
    <location>
        <begin position="409"/>
        <end position="428"/>
    </location>
</feature>
<dbReference type="PANTHER" id="PTHR43004">
    <property type="entry name" value="TRK SYSTEM POTASSIUM UPTAKE PROTEIN"/>
    <property type="match status" value="1"/>
</dbReference>
<proteinExistence type="predicted"/>
<dbReference type="Pfam" id="PF21274">
    <property type="entry name" value="Rng_hyd_C"/>
    <property type="match status" value="1"/>
</dbReference>
<feature type="domain" description="FAD-binding" evidence="5">
    <location>
        <begin position="15"/>
        <end position="356"/>
    </location>
</feature>
<accession>A0ABQ5QP87</accession>
<dbReference type="Gene3D" id="3.40.30.120">
    <property type="match status" value="1"/>
</dbReference>
<dbReference type="RefSeq" id="WP_281892389.1">
    <property type="nucleotide sequence ID" value="NZ_BSDI01000002.1"/>
</dbReference>
<keyword evidence="3" id="KW-0274">FAD</keyword>
<evidence type="ECO:0000256" key="4">
    <source>
        <dbReference type="SAM" id="MobiDB-lite"/>
    </source>
</evidence>
<evidence type="ECO:0000256" key="1">
    <source>
        <dbReference type="ARBA" id="ARBA00001974"/>
    </source>
</evidence>
<dbReference type="Proteomes" id="UP001144280">
    <property type="component" value="Unassembled WGS sequence"/>
</dbReference>
<comment type="cofactor">
    <cofactor evidence="1">
        <name>FAD</name>
        <dbReference type="ChEBI" id="CHEBI:57692"/>
    </cofactor>
</comment>
<dbReference type="PANTHER" id="PTHR43004:SF19">
    <property type="entry name" value="BINDING MONOOXYGENASE, PUTATIVE (JCVI)-RELATED"/>
    <property type="match status" value="1"/>
</dbReference>
<dbReference type="SUPFAM" id="SSF51905">
    <property type="entry name" value="FAD/NAD(P)-binding domain"/>
    <property type="match status" value="1"/>
</dbReference>
<dbReference type="PRINTS" id="PR00420">
    <property type="entry name" value="RNGMNOXGNASE"/>
</dbReference>
<protein>
    <recommendedName>
        <fullName evidence="5">FAD-binding domain-containing protein</fullName>
    </recommendedName>
</protein>
<evidence type="ECO:0000313" key="6">
    <source>
        <dbReference type="EMBL" id="GLH95391.1"/>
    </source>
</evidence>
<organism evidence="6 7">
    <name type="scientific">Phytohabitans aurantiacus</name>
    <dbReference type="NCBI Taxonomy" id="3016789"/>
    <lineage>
        <taxon>Bacteria</taxon>
        <taxon>Bacillati</taxon>
        <taxon>Actinomycetota</taxon>
        <taxon>Actinomycetes</taxon>
        <taxon>Micromonosporales</taxon>
        <taxon>Micromonosporaceae</taxon>
    </lineage>
</organism>
<keyword evidence="7" id="KW-1185">Reference proteome</keyword>
<name>A0ABQ5QP87_9ACTN</name>
<evidence type="ECO:0000256" key="2">
    <source>
        <dbReference type="ARBA" id="ARBA00022630"/>
    </source>
</evidence>
<dbReference type="Pfam" id="PF01494">
    <property type="entry name" value="FAD_binding_3"/>
    <property type="match status" value="1"/>
</dbReference>
<dbReference type="EMBL" id="BSDI01000002">
    <property type="protein sequence ID" value="GLH95391.1"/>
    <property type="molecule type" value="Genomic_DNA"/>
</dbReference>
<sequence>MAAPDRTGRISDGTVDVLIVGAGPTGLALAAQLAAFQVQHRVIDRAPESVRESRALAIQPRTLEVLAGLGITERLVAAGNRGVRLCLHAGRREVTVPLFDLGLADTKYPYLLFLSQADTEQILVEHLADAGVTVERRVELTGLIPGDDGVRCELTRGDGTRETVTARYVVGCDGAHSTVRRLAGISFTGGSYPQTFVLADLDADGLEPETAHSFLSGHGILLFFPLGQPATWRLLAARPPNDPTPPDAPVALAAVQAITDTYTGGTVRLREPVWMTNFRLHLRAADRYRAGRVFLAGDAAHIHSPAGAQGMNTGIQDAVNLGWKLAHALAGVADPALLDSYETERAPIGRLVLRFTDRAFTAATSTNPVVRFARTRIAPTVLPIATKIKPGRAHLFRGVAQLAIHYRKSPLSTTGPDSPRHGPKAGDRLPDAQLVHDGRSTTVHELTAAPGWHLLLAGTGDVSPTPTRGLHVHRIRDATAARRSGITSAVCLIRPDGHIGYRSGASGVSGLAAYIARWLPA</sequence>
<evidence type="ECO:0000259" key="5">
    <source>
        <dbReference type="Pfam" id="PF01494"/>
    </source>
</evidence>